<dbReference type="OrthoDB" id="9799526at2"/>
<evidence type="ECO:0000313" key="1">
    <source>
        <dbReference type="EMBL" id="PPK80697.1"/>
    </source>
</evidence>
<evidence type="ECO:0000313" key="2">
    <source>
        <dbReference type="Proteomes" id="UP000237749"/>
    </source>
</evidence>
<dbReference type="AlphaFoldDB" id="A0A2S6HSN9"/>
<keyword evidence="2" id="KW-1185">Reference proteome</keyword>
<dbReference type="Proteomes" id="UP000237749">
    <property type="component" value="Unassembled WGS sequence"/>
</dbReference>
<proteinExistence type="predicted"/>
<organism evidence="1 2">
    <name type="scientific">Lacrimispora xylanisolvens</name>
    <dbReference type="NCBI Taxonomy" id="384636"/>
    <lineage>
        <taxon>Bacteria</taxon>
        <taxon>Bacillati</taxon>
        <taxon>Bacillota</taxon>
        <taxon>Clostridia</taxon>
        <taxon>Lachnospirales</taxon>
        <taxon>Lachnospiraceae</taxon>
        <taxon>Lacrimispora</taxon>
    </lineage>
</organism>
<accession>A0A2S6HSN9</accession>
<comment type="caution">
    <text evidence="1">The sequence shown here is derived from an EMBL/GenBank/DDBJ whole genome shotgun (WGS) entry which is preliminary data.</text>
</comment>
<sequence>MTTVKVGDILKSKKGSSFPLTVATALALLLLLCVISEGLRLMIVAQGVRDAVQSAVISTVNDSYDDVYHGVREGYSGAYQPFADNFEESLDYGDIYSRLDQVLGLRQEKGYHVKYAGSTAEFRLSALSVSLDNMPFAPAIPDNSNGLLVDTTIRLEVPVSFGGKFLPPMTINLKVMAKYMPLF</sequence>
<reference evidence="1 2" key="1">
    <citation type="submission" date="2018-02" db="EMBL/GenBank/DDBJ databases">
        <title>Genomic Encyclopedia of Archaeal and Bacterial Type Strains, Phase II (KMG-II): from individual species to whole genera.</title>
        <authorList>
            <person name="Goeker M."/>
        </authorList>
    </citation>
    <scope>NUCLEOTIDE SEQUENCE [LARGE SCALE GENOMIC DNA]</scope>
    <source>
        <strain evidence="1 2">DSM 3808</strain>
    </source>
</reference>
<protein>
    <submittedName>
        <fullName evidence="1">Uncharacterized protein</fullName>
    </submittedName>
</protein>
<gene>
    <name evidence="1" type="ORF">BXY41_106288</name>
</gene>
<name>A0A2S6HSN9_9FIRM</name>
<dbReference type="EMBL" id="PTJA01000006">
    <property type="protein sequence ID" value="PPK80697.1"/>
    <property type="molecule type" value="Genomic_DNA"/>
</dbReference>